<dbReference type="STRING" id="1169540.A0A0G4EJZ4"/>
<dbReference type="Proteomes" id="UP000041254">
    <property type="component" value="Unassembled WGS sequence"/>
</dbReference>
<dbReference type="OrthoDB" id="10014216at2759"/>
<keyword evidence="7" id="KW-0460">Magnesium</keyword>
<keyword evidence="6" id="KW-0378">Hydrolase</keyword>
<dbReference type="AlphaFoldDB" id="A0A0G4EJZ4"/>
<evidence type="ECO:0000313" key="10">
    <source>
        <dbReference type="Proteomes" id="UP000041254"/>
    </source>
</evidence>
<dbReference type="PhylomeDB" id="A0A0G4EJZ4"/>
<dbReference type="FunFam" id="1.10.150.340:FF:000001">
    <property type="entry name" value="Cytosolic 5-nucleotidase 3-like"/>
    <property type="match status" value="1"/>
</dbReference>
<name>A0A0G4EJZ4_VITBC</name>
<dbReference type="Gene3D" id="3.40.50.1000">
    <property type="entry name" value="HAD superfamily/HAD-like"/>
    <property type="match status" value="1"/>
</dbReference>
<dbReference type="EC" id="3.1.3.5" evidence="3"/>
<reference evidence="9 10" key="1">
    <citation type="submission" date="2014-11" db="EMBL/GenBank/DDBJ databases">
        <authorList>
            <person name="Zhu J."/>
            <person name="Qi W."/>
            <person name="Song R."/>
        </authorList>
    </citation>
    <scope>NUCLEOTIDE SEQUENCE [LARGE SCALE GENOMIC DNA]</scope>
</reference>
<dbReference type="InterPro" id="IPR036412">
    <property type="entry name" value="HAD-like_sf"/>
</dbReference>
<dbReference type="GO" id="GO:0008253">
    <property type="term" value="F:5'-nucleotidase activity"/>
    <property type="evidence" value="ECO:0007669"/>
    <property type="project" value="UniProtKB-EC"/>
</dbReference>
<dbReference type="EMBL" id="CDMY01000247">
    <property type="protein sequence ID" value="CEL96862.1"/>
    <property type="molecule type" value="Genomic_DNA"/>
</dbReference>
<proteinExistence type="inferred from homology"/>
<evidence type="ECO:0000256" key="2">
    <source>
        <dbReference type="ARBA" id="ARBA00008389"/>
    </source>
</evidence>
<comment type="catalytic activity">
    <reaction evidence="1">
        <text>a ribonucleoside 5'-phosphate + H2O = a ribonucleoside + phosphate</text>
        <dbReference type="Rhea" id="RHEA:12484"/>
        <dbReference type="ChEBI" id="CHEBI:15377"/>
        <dbReference type="ChEBI" id="CHEBI:18254"/>
        <dbReference type="ChEBI" id="CHEBI:43474"/>
        <dbReference type="ChEBI" id="CHEBI:58043"/>
        <dbReference type="EC" id="3.1.3.5"/>
    </reaction>
</comment>
<evidence type="ECO:0000256" key="1">
    <source>
        <dbReference type="ARBA" id="ARBA00000815"/>
    </source>
</evidence>
<dbReference type="InParanoid" id="A0A0G4EJZ4"/>
<organism evidence="9 10">
    <name type="scientific">Vitrella brassicaformis (strain CCMP3155)</name>
    <dbReference type="NCBI Taxonomy" id="1169540"/>
    <lineage>
        <taxon>Eukaryota</taxon>
        <taxon>Sar</taxon>
        <taxon>Alveolata</taxon>
        <taxon>Colpodellida</taxon>
        <taxon>Vitrellaceae</taxon>
        <taxon>Vitrella</taxon>
    </lineage>
</organism>
<dbReference type="OMA" id="GPERMQI"/>
<evidence type="ECO:0000256" key="4">
    <source>
        <dbReference type="ARBA" id="ARBA00022723"/>
    </source>
</evidence>
<evidence type="ECO:0000256" key="6">
    <source>
        <dbReference type="ARBA" id="ARBA00022801"/>
    </source>
</evidence>
<dbReference type="SUPFAM" id="SSF56784">
    <property type="entry name" value="HAD-like"/>
    <property type="match status" value="1"/>
</dbReference>
<dbReference type="PANTHER" id="PTHR13045:SF0">
    <property type="entry name" value="7-METHYLGUANOSINE PHOSPHATE-SPECIFIC 5'-NUCLEOTIDASE"/>
    <property type="match status" value="1"/>
</dbReference>
<evidence type="ECO:0000313" key="9">
    <source>
        <dbReference type="EMBL" id="CEL96862.1"/>
    </source>
</evidence>
<dbReference type="GO" id="GO:0000166">
    <property type="term" value="F:nucleotide binding"/>
    <property type="evidence" value="ECO:0007669"/>
    <property type="project" value="UniProtKB-KW"/>
</dbReference>
<dbReference type="InterPro" id="IPR023214">
    <property type="entry name" value="HAD_sf"/>
</dbReference>
<keyword evidence="10" id="KW-1185">Reference proteome</keyword>
<sequence>MPVAMAGTLTNGALPLRLTPNIRVKNAEQLLEKLKRFRRDGTDALQVITDFDATLTQVFIDGQRASSCHSVVENFSGFPQEYKDKANATLAKYQPLEMDPNLPFDTKLKYMNEWWTTSHNLMVAQDIHRDTVEHIVDEAVRNKRFSLREGSHAFLEVCTNLRIPVTVLSAGIQNIIEELLRRESIAGLVPTAHHDTIGEDNMDLDAEEVHVVSNKMLFNEEGRLVDFSSDFIHTLSKKKYLRQYLERNPQRHARHNVLAMGDLITDVSFLEAVPSCKNSIAIGYLNYQEKEDELLESYLDAFDVVILRDGSMDLCKQIIEYAATSETKDAGTESHDSSAVSTGCTGRIAGC</sequence>
<dbReference type="InterPro" id="IPR006434">
    <property type="entry name" value="Pyrimidine_nucleotidase_eu"/>
</dbReference>
<evidence type="ECO:0000256" key="3">
    <source>
        <dbReference type="ARBA" id="ARBA00012643"/>
    </source>
</evidence>
<gene>
    <name evidence="9" type="ORF">Vbra_3898</name>
</gene>
<accession>A0A0G4EJZ4</accession>
<keyword evidence="4" id="KW-0479">Metal-binding</keyword>
<keyword evidence="5" id="KW-0547">Nucleotide-binding</keyword>
<dbReference type="Pfam" id="PF05822">
    <property type="entry name" value="UMPH-1"/>
    <property type="match status" value="2"/>
</dbReference>
<dbReference type="GO" id="GO:0005737">
    <property type="term" value="C:cytoplasm"/>
    <property type="evidence" value="ECO:0007669"/>
    <property type="project" value="InterPro"/>
</dbReference>
<dbReference type="GO" id="GO:0009117">
    <property type="term" value="P:nucleotide metabolic process"/>
    <property type="evidence" value="ECO:0007669"/>
    <property type="project" value="UniProtKB-KW"/>
</dbReference>
<dbReference type="PANTHER" id="PTHR13045">
    <property type="entry name" value="5'-NUCLEOTIDASE"/>
    <property type="match status" value="1"/>
</dbReference>
<dbReference type="VEuPathDB" id="CryptoDB:Vbra_3898"/>
<evidence type="ECO:0000256" key="8">
    <source>
        <dbReference type="ARBA" id="ARBA00023080"/>
    </source>
</evidence>
<comment type="similarity">
    <text evidence="2">Belongs to the pyrimidine 5'-nucleotidase family.</text>
</comment>
<keyword evidence="8" id="KW-0546">Nucleotide metabolism</keyword>
<protein>
    <recommendedName>
        <fullName evidence="3">5'-nucleotidase</fullName>
        <ecNumber evidence="3">3.1.3.5</ecNumber>
    </recommendedName>
</protein>
<evidence type="ECO:0000256" key="7">
    <source>
        <dbReference type="ARBA" id="ARBA00022842"/>
    </source>
</evidence>
<dbReference type="SFLD" id="SFLDS00003">
    <property type="entry name" value="Haloacid_Dehalogenase"/>
    <property type="match status" value="1"/>
</dbReference>
<evidence type="ECO:0000256" key="5">
    <source>
        <dbReference type="ARBA" id="ARBA00022741"/>
    </source>
</evidence>
<dbReference type="Gene3D" id="1.10.150.340">
    <property type="entry name" value="Pyrimidine 5'-nucleotidase (UMPH-1), N-terminal domain"/>
    <property type="match status" value="1"/>
</dbReference>
<dbReference type="SFLD" id="SFLDG01128">
    <property type="entry name" value="C1.4:_5'-Nucleotidase_Like"/>
    <property type="match status" value="1"/>
</dbReference>
<dbReference type="GO" id="GO:0000287">
    <property type="term" value="F:magnesium ion binding"/>
    <property type="evidence" value="ECO:0007669"/>
    <property type="project" value="InterPro"/>
</dbReference>